<evidence type="ECO:0000256" key="1">
    <source>
        <dbReference type="ARBA" id="ARBA00004191"/>
    </source>
</evidence>
<proteinExistence type="predicted"/>
<keyword evidence="4 7" id="KW-0732">Signal</keyword>
<reference evidence="8 9" key="1">
    <citation type="submission" date="2018-06" db="EMBL/GenBank/DDBJ databases">
        <title>Whole genome sequencing of Candida tropicalis (genome annotated by CSBL at Korea University).</title>
        <authorList>
            <person name="Ahn J."/>
        </authorList>
    </citation>
    <scope>NUCLEOTIDE SEQUENCE [LARGE SCALE GENOMIC DNA]</scope>
    <source>
        <strain evidence="8 9">ATCC 20962</strain>
    </source>
</reference>
<name>A0A367YJ64_9ASCO</name>
<comment type="caution">
    <text evidence="8">The sequence shown here is derived from an EMBL/GenBank/DDBJ whole genome shotgun (WGS) entry which is preliminary data.</text>
</comment>
<keyword evidence="9" id="KW-1185">Reference proteome</keyword>
<evidence type="ECO:0000256" key="3">
    <source>
        <dbReference type="ARBA" id="ARBA00022525"/>
    </source>
</evidence>
<dbReference type="InterPro" id="IPR025928">
    <property type="entry name" value="Flocculin_t3_rpt"/>
</dbReference>
<protein>
    <submittedName>
        <fullName evidence="8">Uncharacterized protein</fullName>
    </submittedName>
</protein>
<evidence type="ECO:0000313" key="8">
    <source>
        <dbReference type="EMBL" id="RCK65740.1"/>
    </source>
</evidence>
<gene>
    <name evidence="8" type="ORF">Cantr_01467</name>
</gene>
<feature type="compositionally biased region" description="Low complexity" evidence="6">
    <location>
        <begin position="502"/>
        <end position="518"/>
    </location>
</feature>
<keyword evidence="3" id="KW-0964">Secreted</keyword>
<feature type="signal peptide" evidence="7">
    <location>
        <begin position="1"/>
        <end position="26"/>
    </location>
</feature>
<keyword evidence="5" id="KW-0325">Glycoprotein</keyword>
<accession>A0A367YJ64</accession>
<feature type="region of interest" description="Disordered" evidence="6">
    <location>
        <begin position="490"/>
        <end position="518"/>
    </location>
</feature>
<dbReference type="STRING" id="5486.A0A367YJ64"/>
<evidence type="ECO:0000256" key="6">
    <source>
        <dbReference type="SAM" id="MobiDB-lite"/>
    </source>
</evidence>
<dbReference type="AlphaFoldDB" id="A0A367YJ64"/>
<evidence type="ECO:0000256" key="5">
    <source>
        <dbReference type="ARBA" id="ARBA00023180"/>
    </source>
</evidence>
<evidence type="ECO:0000256" key="7">
    <source>
        <dbReference type="SAM" id="SignalP"/>
    </source>
</evidence>
<evidence type="ECO:0000313" key="9">
    <source>
        <dbReference type="Proteomes" id="UP000253472"/>
    </source>
</evidence>
<organism evidence="8 9">
    <name type="scientific">Candida viswanathii</name>
    <dbReference type="NCBI Taxonomy" id="5486"/>
    <lineage>
        <taxon>Eukaryota</taxon>
        <taxon>Fungi</taxon>
        <taxon>Dikarya</taxon>
        <taxon>Ascomycota</taxon>
        <taxon>Saccharomycotina</taxon>
        <taxon>Pichiomycetes</taxon>
        <taxon>Debaryomycetaceae</taxon>
        <taxon>Candida/Lodderomyces clade</taxon>
        <taxon>Candida</taxon>
    </lineage>
</organism>
<dbReference type="EMBL" id="QLNQ01000019">
    <property type="protein sequence ID" value="RCK65740.1"/>
    <property type="molecule type" value="Genomic_DNA"/>
</dbReference>
<keyword evidence="2" id="KW-0134">Cell wall</keyword>
<evidence type="ECO:0000256" key="2">
    <source>
        <dbReference type="ARBA" id="ARBA00022512"/>
    </source>
</evidence>
<feature type="chain" id="PRO_5016587845" evidence="7">
    <location>
        <begin position="27"/>
        <end position="675"/>
    </location>
</feature>
<dbReference type="Pfam" id="PF13928">
    <property type="entry name" value="Flocculin_t3"/>
    <property type="match status" value="2"/>
</dbReference>
<comment type="subcellular location">
    <subcellularLocation>
        <location evidence="1">Secreted</location>
        <location evidence="1">Cell wall</location>
    </subcellularLocation>
</comment>
<dbReference type="GO" id="GO:0009277">
    <property type="term" value="C:fungal-type cell wall"/>
    <property type="evidence" value="ECO:0007669"/>
    <property type="project" value="UniProtKB-ARBA"/>
</dbReference>
<sequence length="675" mass="70673">MKFTSFLTLASSFVAVSSQLLPTITAAPEEVAAKIIKRGDDVTTYWVTEYAPSTSIVTVTKCSEDKCSESAVPTGVTKTTTVIAGVTTAYTTYCPLTTSHEVVKSTCSGSLVIHSTISKSWYWNFPKPSDCDETTSTIKPIKTCNLATPIVTTTCTTGKKTKLFWVYTTTDCFAYTVTGGSSTKATKTTSVPVATPTVATTCTTSKFTSKKCVYTKKDCSIYTVSGSSSSLISTTQATESSELPTTITSAATSTSSTQGACVPTKITSCTTGTSKKLIFWVVKTTSCSVLEKCGTSSSLVSTSVASSTVSSEHTPIVTTTHATPTVSTICTTSKFTSNHCVYTKTDCSIYTCSGTSSSLISSTQATESSELPTTITSAATTTSSAPATCVPSHVTSCTTGTSKKLLWVVKTTSCSIFEQCDTSSSLISTSVASSTVSSEPTPVITTTEATPTVSTTCTTSKFTSNHCVYTKTDCFIFTCSGTSSSLISTTQATESSELPPRTTETTPVSSSTTSTSVSSSSTIVEETSCYTTIPTTASDEIIITSYTTETAHTTSIVTVTSCSQQNCETHTTKTGVVVITVTTTDVETIYTTYCPLTTTYAVFRIAKIEPKKRDVTEVATDDNIFISSWQPSTLVPSVLLSGTTASISTFEGAGNPVLPRIGALAGVLAGLLFLL</sequence>
<dbReference type="Proteomes" id="UP000253472">
    <property type="component" value="Unassembled WGS sequence"/>
</dbReference>
<evidence type="ECO:0000256" key="4">
    <source>
        <dbReference type="ARBA" id="ARBA00022729"/>
    </source>
</evidence>
<dbReference type="OrthoDB" id="4026800at2759"/>